<accession>A0A4Q7P440</accession>
<evidence type="ECO:0000256" key="1">
    <source>
        <dbReference type="SAM" id="Coils"/>
    </source>
</evidence>
<dbReference type="EMBL" id="SGXE01000002">
    <property type="protein sequence ID" value="RZS93462.1"/>
    <property type="molecule type" value="Genomic_DNA"/>
</dbReference>
<proteinExistence type="predicted"/>
<dbReference type="Proteomes" id="UP000292262">
    <property type="component" value="Unassembled WGS sequence"/>
</dbReference>
<feature type="coiled-coil region" evidence="1">
    <location>
        <begin position="63"/>
        <end position="94"/>
    </location>
</feature>
<gene>
    <name evidence="2" type="ORF">EV197_2041</name>
</gene>
<keyword evidence="3" id="KW-1185">Reference proteome</keyword>
<comment type="caution">
    <text evidence="2">The sequence shown here is derived from an EMBL/GenBank/DDBJ whole genome shotgun (WGS) entry which is preliminary data.</text>
</comment>
<keyword evidence="1" id="KW-0175">Coiled coil</keyword>
<dbReference type="AlphaFoldDB" id="A0A4Q7P440"/>
<reference evidence="2 3" key="1">
    <citation type="submission" date="2019-02" db="EMBL/GenBank/DDBJ databases">
        <title>Genomic Encyclopedia of Type Strains, Phase IV (KMG-IV): sequencing the most valuable type-strain genomes for metagenomic binning, comparative biology and taxonomic classification.</title>
        <authorList>
            <person name="Goeker M."/>
        </authorList>
    </citation>
    <scope>NUCLEOTIDE SEQUENCE [LARGE SCALE GENOMIC DNA]</scope>
    <source>
        <strain evidence="2 3">DSM 17196</strain>
    </source>
</reference>
<protein>
    <recommendedName>
        <fullName evidence="4">Sensor of ECF-type sigma factor</fullName>
    </recommendedName>
</protein>
<sequence>MKLCTLIKLLNMKYSLLLFTFLLCYVGVAQRTPQERIKAFKIAYITEQLNLTTKEAQQFWPVYNTYEDNLDTVKAEERNLIQNLRQQFTAAELTDQKAGTYLDNFILLEEKKLSLRKSYLNALKKVIPNIKILKLIKAEADFNKRLVQQLRERRRNQRN</sequence>
<evidence type="ECO:0000313" key="3">
    <source>
        <dbReference type="Proteomes" id="UP000292262"/>
    </source>
</evidence>
<evidence type="ECO:0000313" key="2">
    <source>
        <dbReference type="EMBL" id="RZS93462.1"/>
    </source>
</evidence>
<evidence type="ECO:0008006" key="4">
    <source>
        <dbReference type="Google" id="ProtNLM"/>
    </source>
</evidence>
<name>A0A4Q7P440_9FLAO</name>
<organism evidence="2 3">
    <name type="scientific">Aquimarina brevivitae</name>
    <dbReference type="NCBI Taxonomy" id="323412"/>
    <lineage>
        <taxon>Bacteria</taxon>
        <taxon>Pseudomonadati</taxon>
        <taxon>Bacteroidota</taxon>
        <taxon>Flavobacteriia</taxon>
        <taxon>Flavobacteriales</taxon>
        <taxon>Flavobacteriaceae</taxon>
        <taxon>Aquimarina</taxon>
    </lineage>
</organism>